<name>A0A2W2HJM6_9ACTN</name>
<dbReference type="Proteomes" id="UP000248544">
    <property type="component" value="Unassembled WGS sequence"/>
</dbReference>
<dbReference type="EMBL" id="POUA01000064">
    <property type="protein sequence ID" value="PZG49878.1"/>
    <property type="molecule type" value="Genomic_DNA"/>
</dbReference>
<protein>
    <submittedName>
        <fullName evidence="1">Uncharacterized protein</fullName>
    </submittedName>
</protein>
<evidence type="ECO:0000313" key="1">
    <source>
        <dbReference type="EMBL" id="PZG49878.1"/>
    </source>
</evidence>
<organism evidence="1 2">
    <name type="scientific">Spongiactinospora gelatinilytica</name>
    <dbReference type="NCBI Taxonomy" id="2666298"/>
    <lineage>
        <taxon>Bacteria</taxon>
        <taxon>Bacillati</taxon>
        <taxon>Actinomycetota</taxon>
        <taxon>Actinomycetes</taxon>
        <taxon>Streptosporangiales</taxon>
        <taxon>Streptosporangiaceae</taxon>
        <taxon>Spongiactinospora</taxon>
    </lineage>
</organism>
<reference evidence="1 2" key="1">
    <citation type="submission" date="2018-01" db="EMBL/GenBank/DDBJ databases">
        <title>Draft genome sequence of Sphaerisporangium sp. 7K107.</title>
        <authorList>
            <person name="Sahin N."/>
            <person name="Saygin H."/>
            <person name="Ay H."/>
        </authorList>
    </citation>
    <scope>NUCLEOTIDE SEQUENCE [LARGE SCALE GENOMIC DNA]</scope>
    <source>
        <strain evidence="1 2">7K107</strain>
    </source>
</reference>
<proteinExistence type="predicted"/>
<dbReference type="AlphaFoldDB" id="A0A2W2HJM6"/>
<evidence type="ECO:0000313" key="2">
    <source>
        <dbReference type="Proteomes" id="UP000248544"/>
    </source>
</evidence>
<keyword evidence="2" id="KW-1185">Reference proteome</keyword>
<gene>
    <name evidence="1" type="ORF">C1I98_11130</name>
</gene>
<comment type="caution">
    <text evidence="1">The sequence shown here is derived from an EMBL/GenBank/DDBJ whole genome shotgun (WGS) entry which is preliminary data.</text>
</comment>
<sequence length="113" mass="12486">MQIVGDHLLSGVLAEVAAECEGQDERWSEQNHPDGTGGEWYERRAAQAHRDFQLAGDDPDIGSRWALILEEEVYEALAETDPVKLRAELVQVAVVAVAWAGAIDRRTADKEES</sequence>
<accession>A0A2W2HJM6</accession>